<protein>
    <submittedName>
        <fullName evidence="2">Uncharacterized protein</fullName>
    </submittedName>
</protein>
<feature type="transmembrane region" description="Helical" evidence="1">
    <location>
        <begin position="16"/>
        <end position="40"/>
    </location>
</feature>
<dbReference type="EMBL" id="CABPRJ010000957">
    <property type="protein sequence ID" value="VVC32614.1"/>
    <property type="molecule type" value="Genomic_DNA"/>
</dbReference>
<keyword evidence="1" id="KW-1133">Transmembrane helix</keyword>
<sequence length="105" mass="12281">MISLHFGGRAFKVIRCLLLSLAVIVTIFTLGYLTGIYYLMDKQLYTTYPYPLSLVSIHVDRWQKINMKILEIEMKFEEISTNFRELKELYYSETASDSVIDLRAS</sequence>
<gene>
    <name evidence="2" type="ORF">CINCED_3A011984</name>
</gene>
<accession>A0A5E4MK53</accession>
<reference evidence="2 3" key="1">
    <citation type="submission" date="2019-08" db="EMBL/GenBank/DDBJ databases">
        <authorList>
            <person name="Alioto T."/>
            <person name="Alioto T."/>
            <person name="Gomez Garrido J."/>
        </authorList>
    </citation>
    <scope>NUCLEOTIDE SEQUENCE [LARGE SCALE GENOMIC DNA]</scope>
</reference>
<evidence type="ECO:0000313" key="3">
    <source>
        <dbReference type="Proteomes" id="UP000325440"/>
    </source>
</evidence>
<keyword evidence="3" id="KW-1185">Reference proteome</keyword>
<evidence type="ECO:0000256" key="1">
    <source>
        <dbReference type="SAM" id="Phobius"/>
    </source>
</evidence>
<organism evidence="2 3">
    <name type="scientific">Cinara cedri</name>
    <dbReference type="NCBI Taxonomy" id="506608"/>
    <lineage>
        <taxon>Eukaryota</taxon>
        <taxon>Metazoa</taxon>
        <taxon>Ecdysozoa</taxon>
        <taxon>Arthropoda</taxon>
        <taxon>Hexapoda</taxon>
        <taxon>Insecta</taxon>
        <taxon>Pterygota</taxon>
        <taxon>Neoptera</taxon>
        <taxon>Paraneoptera</taxon>
        <taxon>Hemiptera</taxon>
        <taxon>Sternorrhyncha</taxon>
        <taxon>Aphidomorpha</taxon>
        <taxon>Aphidoidea</taxon>
        <taxon>Aphididae</taxon>
        <taxon>Lachninae</taxon>
        <taxon>Cinara</taxon>
    </lineage>
</organism>
<name>A0A5E4MK53_9HEMI</name>
<evidence type="ECO:0000313" key="2">
    <source>
        <dbReference type="EMBL" id="VVC32614.1"/>
    </source>
</evidence>
<keyword evidence="1" id="KW-0472">Membrane</keyword>
<keyword evidence="1" id="KW-0812">Transmembrane</keyword>
<dbReference type="Proteomes" id="UP000325440">
    <property type="component" value="Unassembled WGS sequence"/>
</dbReference>
<proteinExistence type="predicted"/>
<dbReference type="AlphaFoldDB" id="A0A5E4MK53"/>